<keyword evidence="1" id="KW-0378">Hydrolase</keyword>
<dbReference type="InterPro" id="IPR006379">
    <property type="entry name" value="HAD-SF_hydro_IIB"/>
</dbReference>
<dbReference type="GO" id="GO:0000287">
    <property type="term" value="F:magnesium ion binding"/>
    <property type="evidence" value="ECO:0007669"/>
    <property type="project" value="TreeGrafter"/>
</dbReference>
<dbReference type="Proteomes" id="UP000323594">
    <property type="component" value="Chromosome"/>
</dbReference>
<dbReference type="PANTHER" id="PTHR10000">
    <property type="entry name" value="PHOSPHOSERINE PHOSPHATASE"/>
    <property type="match status" value="1"/>
</dbReference>
<name>A0AAE6ITF2_TREPH</name>
<dbReference type="SUPFAM" id="SSF56784">
    <property type="entry name" value="HAD-like"/>
    <property type="match status" value="1"/>
</dbReference>
<dbReference type="InterPro" id="IPR023214">
    <property type="entry name" value="HAD_sf"/>
</dbReference>
<dbReference type="SFLD" id="SFLDS00003">
    <property type="entry name" value="Haloacid_Dehalogenase"/>
    <property type="match status" value="1"/>
</dbReference>
<evidence type="ECO:0000313" key="2">
    <source>
        <dbReference type="Proteomes" id="UP000323594"/>
    </source>
</evidence>
<dbReference type="SFLD" id="SFLDG01140">
    <property type="entry name" value="C2.B:_Phosphomannomutase_and_P"/>
    <property type="match status" value="1"/>
</dbReference>
<dbReference type="Gene3D" id="3.40.50.1000">
    <property type="entry name" value="HAD superfamily/HAD-like"/>
    <property type="match status" value="1"/>
</dbReference>
<evidence type="ECO:0000313" key="1">
    <source>
        <dbReference type="EMBL" id="QEJ97899.1"/>
    </source>
</evidence>
<gene>
    <name evidence="1" type="ORF">FUT82_07760</name>
</gene>
<dbReference type="NCBIfam" id="TIGR01484">
    <property type="entry name" value="HAD-SF-IIB"/>
    <property type="match status" value="1"/>
</dbReference>
<accession>A0AAE6ITF2</accession>
<dbReference type="GO" id="GO:0005829">
    <property type="term" value="C:cytosol"/>
    <property type="evidence" value="ECO:0007669"/>
    <property type="project" value="TreeGrafter"/>
</dbReference>
<sequence>MIKIIFTDMDGTFLDSTGTYNKAYFKEVYRKIKEQNIIFVPCSGKQCERIEELFDDYGEELHIIGDSAARIKYRGKYIYEALLDNNTAKEIIKDFSAQYDVAIVACTSEGAYVKDTISEEDFKVIRHSYAIVKKIKDYAELTDNFIKVSIYDKKKRCFTILKDLKKYADRAYIVASEDAWIDITHKKVHKGAAIKWLIEHLHLNRAEAMGFGDGPNDIELINEVEYSFSVSNAVDELKEKSFFITKSNDEDGVLKTIDMILKLQEVIHE</sequence>
<dbReference type="EMBL" id="CP042817">
    <property type="protein sequence ID" value="QEJ97899.1"/>
    <property type="molecule type" value="Genomic_DNA"/>
</dbReference>
<organism evidence="1 2">
    <name type="scientific">Treponema phagedenis</name>
    <dbReference type="NCBI Taxonomy" id="162"/>
    <lineage>
        <taxon>Bacteria</taxon>
        <taxon>Pseudomonadati</taxon>
        <taxon>Spirochaetota</taxon>
        <taxon>Spirochaetia</taxon>
        <taxon>Spirochaetales</taxon>
        <taxon>Treponemataceae</taxon>
        <taxon>Treponema</taxon>
    </lineage>
</organism>
<dbReference type="NCBIfam" id="TIGR00099">
    <property type="entry name" value="Cof-subfamily"/>
    <property type="match status" value="1"/>
</dbReference>
<protein>
    <submittedName>
        <fullName evidence="1">HAD family hydrolase</fullName>
    </submittedName>
</protein>
<dbReference type="GO" id="GO:0016791">
    <property type="term" value="F:phosphatase activity"/>
    <property type="evidence" value="ECO:0007669"/>
    <property type="project" value="TreeGrafter"/>
</dbReference>
<dbReference type="InterPro" id="IPR000150">
    <property type="entry name" value="Cof"/>
</dbReference>
<dbReference type="AlphaFoldDB" id="A0AAE6ITF2"/>
<dbReference type="PANTHER" id="PTHR10000:SF53">
    <property type="entry name" value="5-AMINO-6-(5-PHOSPHO-D-RIBITYLAMINO)URACIL PHOSPHATASE YBJI-RELATED"/>
    <property type="match status" value="1"/>
</dbReference>
<dbReference type="Gene3D" id="3.30.1240.10">
    <property type="match status" value="1"/>
</dbReference>
<reference evidence="1 2" key="1">
    <citation type="submission" date="2019-08" db="EMBL/GenBank/DDBJ databases">
        <authorList>
            <person name="Kuhnert P."/>
        </authorList>
    </citation>
    <scope>NUCLEOTIDE SEQUENCE [LARGE SCALE GENOMIC DNA]</scope>
    <source>
        <strain evidence="1 2">B36.5</strain>
    </source>
</reference>
<dbReference type="RefSeq" id="WP_148884514.1">
    <property type="nucleotide sequence ID" value="NZ_CP042817.1"/>
</dbReference>
<proteinExistence type="predicted"/>
<dbReference type="Pfam" id="PF08282">
    <property type="entry name" value="Hydrolase_3"/>
    <property type="match status" value="1"/>
</dbReference>
<dbReference type="InterPro" id="IPR036412">
    <property type="entry name" value="HAD-like_sf"/>
</dbReference>